<evidence type="ECO:0000313" key="2">
    <source>
        <dbReference type="Proteomes" id="UP000289862"/>
    </source>
</evidence>
<gene>
    <name evidence="1" type="ORF">NCTC10186_00639</name>
</gene>
<name>A0A449B025_9BACT</name>
<evidence type="ECO:0000313" key="1">
    <source>
        <dbReference type="EMBL" id="VEU73151.1"/>
    </source>
</evidence>
<dbReference type="RefSeq" id="WP_119571901.1">
    <property type="nucleotide sequence ID" value="NZ_LR215032.1"/>
</dbReference>
<keyword evidence="2" id="KW-1185">Reference proteome</keyword>
<proteinExistence type="predicted"/>
<accession>A0A449B025</accession>
<sequence>MPNDTRVADIERVKLLAEELLIAKQKVKEINQMLKDLVRDTEIEFSEPLSDGGWVTYELVEAKPRIDYRKYSQYLFNLLNRGEKLTEEEMQVVIESFVVTKDPKWSLKIKK</sequence>
<dbReference type="EMBL" id="LR215032">
    <property type="protein sequence ID" value="VEU73151.1"/>
    <property type="molecule type" value="Genomic_DNA"/>
</dbReference>
<dbReference type="Proteomes" id="UP000289862">
    <property type="component" value="Plasmid 2"/>
</dbReference>
<organism evidence="1 2">
    <name type="scientific">Mycoplasmopsis gallopavonis</name>
    <dbReference type="NCBI Taxonomy" id="76629"/>
    <lineage>
        <taxon>Bacteria</taxon>
        <taxon>Bacillati</taxon>
        <taxon>Mycoplasmatota</taxon>
        <taxon>Mycoplasmoidales</taxon>
        <taxon>Metamycoplasmataceae</taxon>
        <taxon>Mycoplasmopsis</taxon>
    </lineage>
</organism>
<geneLocation type="plasmid" evidence="1 2">
    <name>2</name>
</geneLocation>
<keyword evidence="1" id="KW-0614">Plasmid</keyword>
<dbReference type="KEGG" id="mgal:NCTC10186_00639"/>
<dbReference type="AlphaFoldDB" id="A0A449B025"/>
<reference evidence="1 2" key="1">
    <citation type="submission" date="2019-01" db="EMBL/GenBank/DDBJ databases">
        <authorList>
            <consortium name="Pathogen Informatics"/>
        </authorList>
    </citation>
    <scope>NUCLEOTIDE SEQUENCE [LARGE SCALE GENOMIC DNA]</scope>
    <source>
        <strain evidence="1 2">NCTC10186</strain>
        <plasmid evidence="2">2</plasmid>
    </source>
</reference>
<protein>
    <submittedName>
        <fullName evidence="1">Uncharacterized protein</fullName>
    </submittedName>
</protein>
<dbReference type="OrthoDB" id="399236at2"/>